<feature type="region of interest" description="Disordered" evidence="1">
    <location>
        <begin position="242"/>
        <end position="285"/>
    </location>
</feature>
<keyword evidence="5" id="KW-1185">Reference proteome</keyword>
<proteinExistence type="predicted"/>
<reference evidence="4" key="2">
    <citation type="submission" date="2021-01" db="UniProtKB">
        <authorList>
            <consortium name="EnsemblMetazoa"/>
        </authorList>
    </citation>
    <scope>IDENTIFICATION</scope>
</reference>
<dbReference type="RefSeq" id="XP_011670713.2">
    <property type="nucleotide sequence ID" value="XM_011672411.2"/>
</dbReference>
<dbReference type="EnsemblMetazoa" id="XM_003725173">
    <property type="protein sequence ID" value="XP_003725221"/>
    <property type="gene ID" value="LOC100888471"/>
</dbReference>
<dbReference type="GeneID" id="100888471"/>
<keyword evidence="2" id="KW-0812">Transmembrane</keyword>
<sequence>MAYICLWLLLGMCVLRTIAGADRNATSGVIDRIVETRPDVLPHVSLPPSVNNTWPPFDASRPELSPPPDINPPFEFLGTEVSHLNKTSMSAMTTQTSNITRMHTSPATQEPSLDTDIVATSLPVQSSSTAAAVATRSTMPIPVSTVAVSKVGVSTVAVSKVAVSTVAVSVTVARKPNGNEHNHEHVSIAVFLAVPVCVGLLISFFILFGKYCRKKLRLDKLRHQLMPMYSFDPAEGEDWETELLTDPRTQATTQQTTNTTQSTTPKPTSQAEVPQLRFNYPAADV</sequence>
<dbReference type="KEGG" id="spu:100888471"/>
<dbReference type="EnsemblMetazoa" id="XM_011672411">
    <property type="protein sequence ID" value="XP_011670713"/>
    <property type="gene ID" value="LOC100888471"/>
</dbReference>
<name>A0A7M7HLC2_STRPU</name>
<evidence type="ECO:0000256" key="2">
    <source>
        <dbReference type="SAM" id="Phobius"/>
    </source>
</evidence>
<dbReference type="InterPro" id="IPR042351">
    <property type="entry name" value="C3orf18-like"/>
</dbReference>
<organism evidence="4 5">
    <name type="scientific">Strongylocentrotus purpuratus</name>
    <name type="common">Purple sea urchin</name>
    <dbReference type="NCBI Taxonomy" id="7668"/>
    <lineage>
        <taxon>Eukaryota</taxon>
        <taxon>Metazoa</taxon>
        <taxon>Echinodermata</taxon>
        <taxon>Eleutherozoa</taxon>
        <taxon>Echinozoa</taxon>
        <taxon>Echinoidea</taxon>
        <taxon>Euechinoidea</taxon>
        <taxon>Echinacea</taxon>
        <taxon>Camarodonta</taxon>
        <taxon>Echinidea</taxon>
        <taxon>Strongylocentrotidae</taxon>
        <taxon>Strongylocentrotus</taxon>
    </lineage>
</organism>
<dbReference type="PANTHER" id="PTHR15868:SF0">
    <property type="entry name" value="SIMILAR TO RIKEN CDNA 6430571L13 GENE_ SIMILAR TO G20 PROTEIN"/>
    <property type="match status" value="1"/>
</dbReference>
<feature type="signal peptide" evidence="3">
    <location>
        <begin position="1"/>
        <end position="20"/>
    </location>
</feature>
<feature type="chain" id="PRO_5036401442" evidence="3">
    <location>
        <begin position="21"/>
        <end position="285"/>
    </location>
</feature>
<keyword evidence="2" id="KW-1133">Transmembrane helix</keyword>
<keyword evidence="3" id="KW-0732">Signal</keyword>
<evidence type="ECO:0000313" key="4">
    <source>
        <dbReference type="EnsemblMetazoa" id="XP_011670713"/>
    </source>
</evidence>
<protein>
    <submittedName>
        <fullName evidence="4">Uncharacterized protein</fullName>
    </submittedName>
</protein>
<feature type="transmembrane region" description="Helical" evidence="2">
    <location>
        <begin position="186"/>
        <end position="208"/>
    </location>
</feature>
<evidence type="ECO:0000256" key="1">
    <source>
        <dbReference type="SAM" id="MobiDB-lite"/>
    </source>
</evidence>
<reference evidence="5" key="1">
    <citation type="submission" date="2015-02" db="EMBL/GenBank/DDBJ databases">
        <title>Genome sequencing for Strongylocentrotus purpuratus.</title>
        <authorList>
            <person name="Murali S."/>
            <person name="Liu Y."/>
            <person name="Vee V."/>
            <person name="English A."/>
            <person name="Wang M."/>
            <person name="Skinner E."/>
            <person name="Han Y."/>
            <person name="Muzny D.M."/>
            <person name="Worley K.C."/>
            <person name="Gibbs R.A."/>
        </authorList>
    </citation>
    <scope>NUCLEOTIDE SEQUENCE</scope>
</reference>
<feature type="compositionally biased region" description="Low complexity" evidence="1">
    <location>
        <begin position="249"/>
        <end position="271"/>
    </location>
</feature>
<dbReference type="PANTHER" id="PTHR15868">
    <property type="entry name" value="SIMILAR TO RIKEN CDNA 6430571L13 GENE, SIMILAR TO G20 PROTEIN"/>
    <property type="match status" value="1"/>
</dbReference>
<dbReference type="OrthoDB" id="6381603at2759"/>
<dbReference type="AlphaFoldDB" id="A0A7M7HLC2"/>
<dbReference type="Proteomes" id="UP000007110">
    <property type="component" value="Unassembled WGS sequence"/>
</dbReference>
<dbReference type="InParanoid" id="A0A7M7HLC2"/>
<dbReference type="RefSeq" id="XP_003725221.2">
    <property type="nucleotide sequence ID" value="XM_003725173.3"/>
</dbReference>
<accession>A0A7M7HLC2</accession>
<evidence type="ECO:0000256" key="3">
    <source>
        <dbReference type="SAM" id="SignalP"/>
    </source>
</evidence>
<evidence type="ECO:0000313" key="5">
    <source>
        <dbReference type="Proteomes" id="UP000007110"/>
    </source>
</evidence>
<keyword evidence="2" id="KW-0472">Membrane</keyword>